<protein>
    <submittedName>
        <fullName evidence="4">ROK family protein</fullName>
    </submittedName>
</protein>
<comment type="function">
    <text evidence="1">Transcriptional repressor of xylose-utilizing enzymes.</text>
</comment>
<organism evidence="4 5">
    <name type="scientific">Mageeibacillus indolicus (strain UPII9-5)</name>
    <name type="common">Clostridiales genomosp. BVAB3 (strain UPII9-5)</name>
    <dbReference type="NCBI Taxonomy" id="699246"/>
    <lineage>
        <taxon>Bacteria</taxon>
        <taxon>Bacillati</taxon>
        <taxon>Bacillota</taxon>
        <taxon>Clostridia</taxon>
        <taxon>Eubacteriales</taxon>
        <taxon>Oscillospiraceae</taxon>
        <taxon>Mageeibacillus</taxon>
    </lineage>
</organism>
<evidence type="ECO:0000313" key="5">
    <source>
        <dbReference type="Proteomes" id="UP000008234"/>
    </source>
</evidence>
<keyword evidence="3" id="KW-0859">Xylose metabolism</keyword>
<dbReference type="KEGG" id="clo:HMPREF0868_0272"/>
<evidence type="ECO:0000256" key="3">
    <source>
        <dbReference type="ARBA" id="ARBA00022629"/>
    </source>
</evidence>
<dbReference type="InterPro" id="IPR036388">
    <property type="entry name" value="WH-like_DNA-bd_sf"/>
</dbReference>
<dbReference type="PANTHER" id="PTHR18964">
    <property type="entry name" value="ROK (REPRESSOR, ORF, KINASE) FAMILY"/>
    <property type="match status" value="1"/>
</dbReference>
<dbReference type="Gene3D" id="1.10.10.10">
    <property type="entry name" value="Winged helix-like DNA-binding domain superfamily/Winged helix DNA-binding domain"/>
    <property type="match status" value="1"/>
</dbReference>
<dbReference type="InterPro" id="IPR036390">
    <property type="entry name" value="WH_DNA-bd_sf"/>
</dbReference>
<evidence type="ECO:0000313" key="4">
    <source>
        <dbReference type="EMBL" id="ADC90472.1"/>
    </source>
</evidence>
<dbReference type="eggNOG" id="COG1940">
    <property type="taxonomic scope" value="Bacteria"/>
</dbReference>
<dbReference type="InterPro" id="IPR049874">
    <property type="entry name" value="ROK_cs"/>
</dbReference>
<gene>
    <name evidence="4" type="ordered locus">HMPREF0868_0272</name>
</gene>
<dbReference type="PANTHER" id="PTHR18964:SF149">
    <property type="entry name" value="BIFUNCTIONAL UDP-N-ACETYLGLUCOSAMINE 2-EPIMERASE_N-ACETYLMANNOSAMINE KINASE"/>
    <property type="match status" value="1"/>
</dbReference>
<reference evidence="5" key="1">
    <citation type="submission" date="2009-12" db="EMBL/GenBank/DDBJ databases">
        <title>Sequence of Clostridiales genomosp. BVAB3 str. UPII9-5.</title>
        <authorList>
            <person name="Madupu R."/>
            <person name="Durkin A.S."/>
            <person name="Torralba M."/>
            <person name="Methe B."/>
            <person name="Sutton G.G."/>
            <person name="Strausberg R.L."/>
            <person name="Nelson K.E."/>
        </authorList>
    </citation>
    <scope>NUCLEOTIDE SEQUENCE [LARGE SCALE GENOMIC DNA]</scope>
    <source>
        <strain evidence="5">UPII9-5</strain>
    </source>
</reference>
<proteinExistence type="inferred from homology"/>
<dbReference type="OrthoDB" id="9796533at2"/>
<dbReference type="SUPFAM" id="SSF46785">
    <property type="entry name" value="Winged helix' DNA-binding domain"/>
    <property type="match status" value="1"/>
</dbReference>
<dbReference type="Pfam" id="PF00480">
    <property type="entry name" value="ROK"/>
    <property type="match status" value="1"/>
</dbReference>
<evidence type="ECO:0000256" key="1">
    <source>
        <dbReference type="ARBA" id="ARBA00002486"/>
    </source>
</evidence>
<dbReference type="Pfam" id="PF13412">
    <property type="entry name" value="HTH_24"/>
    <property type="match status" value="1"/>
</dbReference>
<dbReference type="InterPro" id="IPR000600">
    <property type="entry name" value="ROK"/>
</dbReference>
<comment type="similarity">
    <text evidence="2">Belongs to the ROK (NagC/XylR) family.</text>
</comment>
<keyword evidence="5" id="KW-1185">Reference proteome</keyword>
<dbReference type="PROSITE" id="PS01125">
    <property type="entry name" value="ROK"/>
    <property type="match status" value="1"/>
</dbReference>
<dbReference type="HOGENOM" id="CLU_036604_13_1_9"/>
<dbReference type="eggNOG" id="COG1846">
    <property type="taxonomic scope" value="Bacteria"/>
</dbReference>
<dbReference type="STRING" id="699246.HMPREF0868_0272"/>
<evidence type="ECO:0000256" key="2">
    <source>
        <dbReference type="ARBA" id="ARBA00006479"/>
    </source>
</evidence>
<dbReference type="SUPFAM" id="SSF53067">
    <property type="entry name" value="Actin-like ATPase domain"/>
    <property type="match status" value="1"/>
</dbReference>
<name>D3R0A3_MAGIU</name>
<dbReference type="EMBL" id="CP001850">
    <property type="protein sequence ID" value="ADC90472.1"/>
    <property type="molecule type" value="Genomic_DNA"/>
</dbReference>
<dbReference type="Gene3D" id="3.30.420.40">
    <property type="match status" value="2"/>
</dbReference>
<dbReference type="InterPro" id="IPR043129">
    <property type="entry name" value="ATPase_NBD"/>
</dbReference>
<dbReference type="AlphaFoldDB" id="D3R0A3"/>
<accession>D3R0A3</accession>
<sequence length="384" mass="42545">MAERNNNEVNILSTLYVHPNLSRSDLSQRLELNKASVSEYTNKLLDTGIIRENGTGDSTNKGGRKPICLEINYRYGLCLGIDLAPDEISYILCTLNLEVVSEGTIRTAVSSANVLEQLTVIIQKAVKMAAAYTGGLLGVTLAIHGIVDETDIRFTPNYDIYKCDLHAELGKLYPGLPVYFINESNASALCEAYAQRIKNLVAVNIGRGLGAGIVLKGRVLHGVNGYAGEIGHVVIIPDGKKCNCGNRGCFERYCSDEALLEYYNSLAAKPITTIKELAERRAKKQPEAIEAIRYNLKYMALLMNHLMKTIAPEIIVINSDLAYYINNYTQTLQDMTYKTYKQNVVIRPSAFNHKSVMLGSVYLTIQEFIHAFAQFTQPASTPSR</sequence>
<dbReference type="Proteomes" id="UP000008234">
    <property type="component" value="Chromosome"/>
</dbReference>
<keyword evidence="3" id="KW-0119">Carbohydrate metabolism</keyword>
<dbReference type="GO" id="GO:0042732">
    <property type="term" value="P:D-xylose metabolic process"/>
    <property type="evidence" value="ECO:0007669"/>
    <property type="project" value="UniProtKB-KW"/>
</dbReference>
<dbReference type="RefSeq" id="WP_012994007.1">
    <property type="nucleotide sequence ID" value="NC_013895.2"/>
</dbReference>